<accession>J3L2G3</accession>
<name>J3L2G3_ORYBR</name>
<evidence type="ECO:0000313" key="2">
    <source>
        <dbReference type="Proteomes" id="UP000006038"/>
    </source>
</evidence>
<proteinExistence type="predicted"/>
<dbReference type="Gramene" id="OB01G34190.1">
    <property type="protein sequence ID" value="OB01G34190.1"/>
    <property type="gene ID" value="OB01G34190"/>
</dbReference>
<sequence>MDHLILLSDILSVKIVNLITWLRTCGYETVMRSSCVGDCMKVYFFNTFIACKYQTAKYMSFNFLLPFGSPNR</sequence>
<organism evidence="1">
    <name type="scientific">Oryza brachyantha</name>
    <name type="common">malo sina</name>
    <dbReference type="NCBI Taxonomy" id="4533"/>
    <lineage>
        <taxon>Eukaryota</taxon>
        <taxon>Viridiplantae</taxon>
        <taxon>Streptophyta</taxon>
        <taxon>Embryophyta</taxon>
        <taxon>Tracheophyta</taxon>
        <taxon>Spermatophyta</taxon>
        <taxon>Magnoliopsida</taxon>
        <taxon>Liliopsida</taxon>
        <taxon>Poales</taxon>
        <taxon>Poaceae</taxon>
        <taxon>BOP clade</taxon>
        <taxon>Oryzoideae</taxon>
        <taxon>Oryzeae</taxon>
        <taxon>Oryzinae</taxon>
        <taxon>Oryza</taxon>
    </lineage>
</organism>
<reference evidence="1" key="1">
    <citation type="journal article" date="2013" name="Nat. Commun.">
        <title>Whole-genome sequencing of Oryza brachyantha reveals mechanisms underlying Oryza genome evolution.</title>
        <authorList>
            <person name="Chen J."/>
            <person name="Huang Q."/>
            <person name="Gao D."/>
            <person name="Wang J."/>
            <person name="Lang Y."/>
            <person name="Liu T."/>
            <person name="Li B."/>
            <person name="Bai Z."/>
            <person name="Luis Goicoechea J."/>
            <person name="Liang C."/>
            <person name="Chen C."/>
            <person name="Zhang W."/>
            <person name="Sun S."/>
            <person name="Liao Y."/>
            <person name="Zhang X."/>
            <person name="Yang L."/>
            <person name="Song C."/>
            <person name="Wang M."/>
            <person name="Shi J."/>
            <person name="Liu G."/>
            <person name="Liu J."/>
            <person name="Zhou H."/>
            <person name="Zhou W."/>
            <person name="Yu Q."/>
            <person name="An N."/>
            <person name="Chen Y."/>
            <person name="Cai Q."/>
            <person name="Wang B."/>
            <person name="Liu B."/>
            <person name="Min J."/>
            <person name="Huang Y."/>
            <person name="Wu H."/>
            <person name="Li Z."/>
            <person name="Zhang Y."/>
            <person name="Yin Y."/>
            <person name="Song W."/>
            <person name="Jiang J."/>
            <person name="Jackson S.A."/>
            <person name="Wing R.A."/>
            <person name="Wang J."/>
            <person name="Chen M."/>
        </authorList>
    </citation>
    <scope>NUCLEOTIDE SEQUENCE [LARGE SCALE GENOMIC DNA]</scope>
    <source>
        <strain evidence="1">cv. IRGC 101232</strain>
    </source>
</reference>
<reference evidence="1" key="2">
    <citation type="submission" date="2013-04" db="UniProtKB">
        <authorList>
            <consortium name="EnsemblPlants"/>
        </authorList>
    </citation>
    <scope>IDENTIFICATION</scope>
</reference>
<keyword evidence="2" id="KW-1185">Reference proteome</keyword>
<protein>
    <submittedName>
        <fullName evidence="1">Uncharacterized protein</fullName>
    </submittedName>
</protein>
<dbReference type="AlphaFoldDB" id="J3L2G3"/>
<evidence type="ECO:0000313" key="1">
    <source>
        <dbReference type="EnsemblPlants" id="OB01G34190.1"/>
    </source>
</evidence>
<dbReference type="HOGENOM" id="CLU_2726190_0_0_1"/>
<dbReference type="EnsemblPlants" id="OB01G34190.1">
    <property type="protein sequence ID" value="OB01G34190.1"/>
    <property type="gene ID" value="OB01G34190"/>
</dbReference>
<dbReference type="Proteomes" id="UP000006038">
    <property type="component" value="Chromosome 1"/>
</dbReference>